<evidence type="ECO:0000256" key="1">
    <source>
        <dbReference type="ARBA" id="ARBA00004141"/>
    </source>
</evidence>
<dbReference type="GO" id="GO:0005886">
    <property type="term" value="C:plasma membrane"/>
    <property type="evidence" value="ECO:0007669"/>
    <property type="project" value="TreeGrafter"/>
</dbReference>
<dbReference type="EMBL" id="JALJAT010000005">
    <property type="protein sequence ID" value="KAK4469902.1"/>
    <property type="molecule type" value="Genomic_DNA"/>
</dbReference>
<evidence type="ECO:0000256" key="6">
    <source>
        <dbReference type="RuleBase" id="RU362091"/>
    </source>
</evidence>
<evidence type="ECO:0000256" key="4">
    <source>
        <dbReference type="ARBA" id="ARBA00022989"/>
    </source>
</evidence>
<dbReference type="InterPro" id="IPR001734">
    <property type="entry name" value="Na/solute_symporter"/>
</dbReference>
<feature type="transmembrane region" description="Helical" evidence="7">
    <location>
        <begin position="494"/>
        <end position="516"/>
    </location>
</feature>
<keyword evidence="4 7" id="KW-1133">Transmembrane helix</keyword>
<keyword evidence="5 7" id="KW-0472">Membrane</keyword>
<name>A0AAE2D3J8_SCHME</name>
<evidence type="ECO:0000256" key="7">
    <source>
        <dbReference type="SAM" id="Phobius"/>
    </source>
</evidence>
<accession>A0AAE2D3J8</accession>
<dbReference type="AlphaFoldDB" id="A0AAE2D3J8"/>
<feature type="transmembrane region" description="Helical" evidence="7">
    <location>
        <begin position="323"/>
        <end position="344"/>
    </location>
</feature>
<feature type="transmembrane region" description="Helical" evidence="7">
    <location>
        <begin position="12"/>
        <end position="29"/>
    </location>
</feature>
<feature type="transmembrane region" description="Helical" evidence="7">
    <location>
        <begin position="691"/>
        <end position="711"/>
    </location>
</feature>
<dbReference type="InterPro" id="IPR038377">
    <property type="entry name" value="Na/Glc_symporter_sf"/>
</dbReference>
<dbReference type="PANTHER" id="PTHR11819:SF150">
    <property type="entry name" value="SODIUM_MYO-INOSITOL COTRANSPORTER"/>
    <property type="match status" value="1"/>
</dbReference>
<feature type="transmembrane region" description="Helical" evidence="7">
    <location>
        <begin position="156"/>
        <end position="182"/>
    </location>
</feature>
<evidence type="ECO:0000313" key="8">
    <source>
        <dbReference type="EMBL" id="KAK4469902.1"/>
    </source>
</evidence>
<dbReference type="PANTHER" id="PTHR11819">
    <property type="entry name" value="SOLUTE CARRIER FAMILY 5"/>
    <property type="match status" value="1"/>
</dbReference>
<evidence type="ECO:0000256" key="5">
    <source>
        <dbReference type="ARBA" id="ARBA00023136"/>
    </source>
</evidence>
<dbReference type="Pfam" id="PF00474">
    <property type="entry name" value="SSF"/>
    <property type="match status" value="1"/>
</dbReference>
<protein>
    <recommendedName>
        <fullName evidence="10">Sodium/myo-inositol cotransporter</fullName>
    </recommendedName>
</protein>
<dbReference type="PROSITE" id="PS50283">
    <property type="entry name" value="NA_SOLUT_SYMP_3"/>
    <property type="match status" value="1"/>
</dbReference>
<comment type="similarity">
    <text evidence="2 6">Belongs to the sodium:solute symporter (SSF) (TC 2.A.21) family.</text>
</comment>
<feature type="transmembrane region" description="Helical" evidence="7">
    <location>
        <begin position="463"/>
        <end position="487"/>
    </location>
</feature>
<evidence type="ECO:0000256" key="2">
    <source>
        <dbReference type="ARBA" id="ARBA00006434"/>
    </source>
</evidence>
<keyword evidence="3 7" id="KW-0812">Transmembrane</keyword>
<feature type="transmembrane region" description="Helical" evidence="7">
    <location>
        <begin position="81"/>
        <end position="103"/>
    </location>
</feature>
<dbReference type="Proteomes" id="UP001292079">
    <property type="component" value="Unassembled WGS sequence"/>
</dbReference>
<proteinExistence type="inferred from homology"/>
<feature type="transmembrane region" description="Helical" evidence="7">
    <location>
        <begin position="536"/>
        <end position="559"/>
    </location>
</feature>
<evidence type="ECO:0000256" key="3">
    <source>
        <dbReference type="ARBA" id="ARBA00022692"/>
    </source>
</evidence>
<comment type="caution">
    <text evidence="8">The sequence shown here is derived from an EMBL/GenBank/DDBJ whole genome shotgun (WGS) entry which is preliminary data.</text>
</comment>
<reference evidence="8" key="2">
    <citation type="journal article" date="2023" name="Infect Dis Poverty">
        <title>Chromosome-scale genome of the human blood fluke Schistosoma mekongi and its implications for public health.</title>
        <authorList>
            <person name="Zhou M."/>
            <person name="Xu L."/>
            <person name="Xu D."/>
            <person name="Chen W."/>
            <person name="Khan J."/>
            <person name="Hu Y."/>
            <person name="Huang H."/>
            <person name="Wei H."/>
            <person name="Zhang Y."/>
            <person name="Chusongsang P."/>
            <person name="Tanasarnprasert K."/>
            <person name="Hu X."/>
            <person name="Limpanont Y."/>
            <person name="Lv Z."/>
        </authorList>
    </citation>
    <scope>NUCLEOTIDE SEQUENCE</scope>
    <source>
        <strain evidence="8">LV_2022a</strain>
    </source>
</reference>
<feature type="transmembrane region" description="Helical" evidence="7">
    <location>
        <begin position="438"/>
        <end position="457"/>
    </location>
</feature>
<feature type="transmembrane region" description="Helical" evidence="7">
    <location>
        <begin position="391"/>
        <end position="417"/>
    </location>
</feature>
<sequence length="753" mass="83621">MGIKIDRWDVLVLTLYLVSLFSAGLYSLFTHRRGTITDYFLAGRLVTWLPVGASLFASNIGSEHFIGLAGSGAAKGISVGAFELNASIILQLLGWVFLPVYIASGVNTLPEYMSKRFGGSRIQIYLAILSLFLYIFTKISVNLYSGSLFLTEALEWNTWLSIIILLIITAIITVTGGLAAVLYTDTLQFFVMIAGATVLTILSFIKIGGFQGLLTAYGGAIAEVNISSSDGEHLLSTMIRTAEAKNITSLMQLSSEPMIDSRLRCALPSRKAFKLLREIDDPDMPWLGFLFGQTPASIWYWCADQMMVQRTLAAKSLSHAQGATLMTGIIKQFPLFIMVIPGMISRVLYPNEIGCFPGSDCLAVCGHRNGCSNMAYPKLVMDLMPSGLRGLMLTVMLAALISDLTSIFNSASTLFTVDVYQKWRSNAQNTELMIVGRAFVIILVGLSVAWIPIIQHFQGDELYIYIQAIAAYLTPPIASVYLCAILWKRCNEKGAFAGLVYGLIIGLIQMILTIVYADPICGEVDTRPSFIKNIHYMYFAALSFASTAVLVIAVSLFSAPPTPTQLYRLTYWTAWDSKKEDNSNDRMKESSVSIDSQLHIDDYLPTQYNPPEFVSPLDFETNVNKSNSKSTFKSICSWLCGMENLHSSRFSEMTDKIDESKKLHIMRREEAITKARLDNITSLRQDPRAKFGLLIGLFGIISLSIFGYIFYTVYFGEITIGPIPLVGNSTLIQKYLKYITHLQNHSIITFREK</sequence>
<reference evidence="8" key="1">
    <citation type="submission" date="2022-04" db="EMBL/GenBank/DDBJ databases">
        <authorList>
            <person name="Xu L."/>
            <person name="Lv Z."/>
        </authorList>
    </citation>
    <scope>NUCLEOTIDE SEQUENCE</scope>
    <source>
        <strain evidence="8">LV_2022a</strain>
    </source>
</reference>
<evidence type="ECO:0008006" key="10">
    <source>
        <dbReference type="Google" id="ProtNLM"/>
    </source>
</evidence>
<feature type="transmembrane region" description="Helical" evidence="7">
    <location>
        <begin position="189"/>
        <end position="207"/>
    </location>
</feature>
<gene>
    <name evidence="8" type="ORF">MN116_007406</name>
</gene>
<feature type="transmembrane region" description="Helical" evidence="7">
    <location>
        <begin position="41"/>
        <end position="61"/>
    </location>
</feature>
<evidence type="ECO:0000313" key="9">
    <source>
        <dbReference type="Proteomes" id="UP001292079"/>
    </source>
</evidence>
<dbReference type="Gene3D" id="1.20.1730.10">
    <property type="entry name" value="Sodium/glucose cotransporter"/>
    <property type="match status" value="1"/>
</dbReference>
<dbReference type="GO" id="GO:0005412">
    <property type="term" value="F:D-glucose:sodium symporter activity"/>
    <property type="evidence" value="ECO:0007669"/>
    <property type="project" value="TreeGrafter"/>
</dbReference>
<feature type="transmembrane region" description="Helical" evidence="7">
    <location>
        <begin position="124"/>
        <end position="144"/>
    </location>
</feature>
<feature type="transmembrane region" description="Helical" evidence="7">
    <location>
        <begin position="284"/>
        <end position="302"/>
    </location>
</feature>
<dbReference type="NCBIfam" id="TIGR00813">
    <property type="entry name" value="sss"/>
    <property type="match status" value="1"/>
</dbReference>
<comment type="subcellular location">
    <subcellularLocation>
        <location evidence="1">Membrane</location>
        <topology evidence="1">Multi-pass membrane protein</topology>
    </subcellularLocation>
</comment>
<keyword evidence="9" id="KW-1185">Reference proteome</keyword>
<organism evidence="8 9">
    <name type="scientific">Schistosoma mekongi</name>
    <name type="common">Parasitic worm</name>
    <dbReference type="NCBI Taxonomy" id="38744"/>
    <lineage>
        <taxon>Eukaryota</taxon>
        <taxon>Metazoa</taxon>
        <taxon>Spiralia</taxon>
        <taxon>Lophotrochozoa</taxon>
        <taxon>Platyhelminthes</taxon>
        <taxon>Trematoda</taxon>
        <taxon>Digenea</taxon>
        <taxon>Strigeidida</taxon>
        <taxon>Schistosomatoidea</taxon>
        <taxon>Schistosomatidae</taxon>
        <taxon>Schistosoma</taxon>
    </lineage>
</organism>